<keyword evidence="1" id="KW-0472">Membrane</keyword>
<keyword evidence="3" id="KW-1185">Reference proteome</keyword>
<evidence type="ECO:0000313" key="3">
    <source>
        <dbReference type="Proteomes" id="UP001328107"/>
    </source>
</evidence>
<evidence type="ECO:0000256" key="1">
    <source>
        <dbReference type="SAM" id="Phobius"/>
    </source>
</evidence>
<protein>
    <submittedName>
        <fullName evidence="2">Uncharacterized protein</fullName>
    </submittedName>
</protein>
<organism evidence="2 3">
    <name type="scientific">Pristionchus mayeri</name>
    <dbReference type="NCBI Taxonomy" id="1317129"/>
    <lineage>
        <taxon>Eukaryota</taxon>
        <taxon>Metazoa</taxon>
        <taxon>Ecdysozoa</taxon>
        <taxon>Nematoda</taxon>
        <taxon>Chromadorea</taxon>
        <taxon>Rhabditida</taxon>
        <taxon>Rhabditina</taxon>
        <taxon>Diplogasteromorpha</taxon>
        <taxon>Diplogasteroidea</taxon>
        <taxon>Neodiplogasteridae</taxon>
        <taxon>Pristionchus</taxon>
    </lineage>
</organism>
<accession>A0AAN5CFY8</accession>
<feature type="transmembrane region" description="Helical" evidence="1">
    <location>
        <begin position="163"/>
        <end position="180"/>
    </location>
</feature>
<keyword evidence="1" id="KW-1133">Transmembrane helix</keyword>
<reference evidence="3" key="1">
    <citation type="submission" date="2022-10" db="EMBL/GenBank/DDBJ databases">
        <title>Genome assembly of Pristionchus species.</title>
        <authorList>
            <person name="Yoshida K."/>
            <person name="Sommer R.J."/>
        </authorList>
    </citation>
    <scope>NUCLEOTIDE SEQUENCE [LARGE SCALE GENOMIC DNA]</scope>
    <source>
        <strain evidence="3">RS5460</strain>
    </source>
</reference>
<feature type="non-terminal residue" evidence="2">
    <location>
        <position position="1"/>
    </location>
</feature>
<name>A0AAN5CFY8_9BILA</name>
<evidence type="ECO:0000313" key="2">
    <source>
        <dbReference type="EMBL" id="GMR40686.1"/>
    </source>
</evidence>
<dbReference type="AlphaFoldDB" id="A0AAN5CFY8"/>
<keyword evidence="1" id="KW-0812">Transmembrane</keyword>
<proteinExistence type="predicted"/>
<sequence>QDVHHDPYCVVKTMDDWDVCGLDEEEEWEVLDEPHHENQSIPYSRFCNFVELLLAVCIQNVLECGNELAVYFTVAAIGALRLYAPILWNSGPGFWELVAALLTCFVAWLTSDRIRYPKNRHFDEPRHLRVRMVTISVTIALMYFTILRSWFEEWLTAIPPPRGYFLIIMLFLTVHSIDNLRIAKSIRKGLTLTVQGCTCAVVVGLTINKERVGSAIEMGPAIIVMTEAVSFCFDKLKDKAQIWQEPLHRLWRAWMPRDPKEVIREERQARQREWRRLLRIQRRRKRRIERYFWRRAVPGA</sequence>
<comment type="caution">
    <text evidence="2">The sequence shown here is derived from an EMBL/GenBank/DDBJ whole genome shotgun (WGS) entry which is preliminary data.</text>
</comment>
<feature type="transmembrane region" description="Helical" evidence="1">
    <location>
        <begin position="68"/>
        <end position="88"/>
    </location>
</feature>
<dbReference type="Proteomes" id="UP001328107">
    <property type="component" value="Unassembled WGS sequence"/>
</dbReference>
<gene>
    <name evidence="2" type="ORF">PMAYCL1PPCAC_10881</name>
</gene>
<feature type="transmembrane region" description="Helical" evidence="1">
    <location>
        <begin position="132"/>
        <end position="151"/>
    </location>
</feature>
<dbReference type="EMBL" id="BTRK01000003">
    <property type="protein sequence ID" value="GMR40686.1"/>
    <property type="molecule type" value="Genomic_DNA"/>
</dbReference>
<feature type="transmembrane region" description="Helical" evidence="1">
    <location>
        <begin position="94"/>
        <end position="111"/>
    </location>
</feature>